<organism evidence="1 2">
    <name type="scientific">Halteria grandinella</name>
    <dbReference type="NCBI Taxonomy" id="5974"/>
    <lineage>
        <taxon>Eukaryota</taxon>
        <taxon>Sar</taxon>
        <taxon>Alveolata</taxon>
        <taxon>Ciliophora</taxon>
        <taxon>Intramacronucleata</taxon>
        <taxon>Spirotrichea</taxon>
        <taxon>Stichotrichia</taxon>
        <taxon>Sporadotrichida</taxon>
        <taxon>Halteriidae</taxon>
        <taxon>Halteria</taxon>
    </lineage>
</organism>
<comment type="caution">
    <text evidence="1">The sequence shown here is derived from an EMBL/GenBank/DDBJ whole genome shotgun (WGS) entry which is preliminary data.</text>
</comment>
<dbReference type="EMBL" id="RRYP01000330">
    <property type="protein sequence ID" value="TNV87584.1"/>
    <property type="molecule type" value="Genomic_DNA"/>
</dbReference>
<protein>
    <submittedName>
        <fullName evidence="1">Uncharacterized protein</fullName>
    </submittedName>
</protein>
<keyword evidence="2" id="KW-1185">Reference proteome</keyword>
<gene>
    <name evidence="1" type="ORF">FGO68_gene11417</name>
</gene>
<name>A0A8J8P7Z1_HALGN</name>
<proteinExistence type="predicted"/>
<accession>A0A8J8P7Z1</accession>
<evidence type="ECO:0000313" key="1">
    <source>
        <dbReference type="EMBL" id="TNV87584.1"/>
    </source>
</evidence>
<reference evidence="1" key="1">
    <citation type="submission" date="2019-06" db="EMBL/GenBank/DDBJ databases">
        <authorList>
            <person name="Zheng W."/>
        </authorList>
    </citation>
    <scope>NUCLEOTIDE SEQUENCE</scope>
    <source>
        <strain evidence="1">QDHG01</strain>
    </source>
</reference>
<dbReference type="Proteomes" id="UP000785679">
    <property type="component" value="Unassembled WGS sequence"/>
</dbReference>
<sequence length="259" mass="29424">MSDQILVANEKVFRCTYKQETIILEDEGIMKFNSPVISHCFIGQYLVIGRQGHGRIEIRPKDDLYNGVGSYKNAMSKLCQNSKSYTFDNIQPVKEHDTHFYGILTLKQNQKLLKSSVQRVPGKMYEHPTETLYKCLNRIQMYSQVDEVHVLIATTESIVIIDQFALQSIKQVTIDGGINQLYLMASFDLKKTPLGIHISKDGAINIRKMINGDFAASKIQQQINQCQIVGQIRIKGVKATKLLLQDRNNMLKVCSIKAL</sequence>
<evidence type="ECO:0000313" key="2">
    <source>
        <dbReference type="Proteomes" id="UP000785679"/>
    </source>
</evidence>
<dbReference type="AlphaFoldDB" id="A0A8J8P7Z1"/>